<reference evidence="1" key="1">
    <citation type="submission" date="2024-05" db="EMBL/GenBank/DDBJ databases">
        <title>Defense systems in Pseudomonas aeruginosa.</title>
        <authorList>
            <person name="van den Berg D.F."/>
            <person name="Costa R.A."/>
        </authorList>
    </citation>
    <scope>NUCLEOTIDE SEQUENCE</scope>
</reference>
<dbReference type="EMBL" id="PP813864">
    <property type="protein sequence ID" value="XCN26705.1"/>
    <property type="molecule type" value="Genomic_DNA"/>
</dbReference>
<evidence type="ECO:0000313" key="1">
    <source>
        <dbReference type="EMBL" id="XCN26705.1"/>
    </source>
</evidence>
<sequence>MAAQIPQYRRRVGPDVAQAPRALGQSVDASGLAQGINSAVNAFVQVQRQEIEDANRTAVLEADNGLGAWENDTLFNPESGAFTKKGRGALNITQSTLESFDKQREQISANLANESQREMFNQAALRRREGLQAKLGQYEFREQQVYKDEVDKSSIQLAMDTAALNYNDPQSIEQNRAKMDAVIQMRGARMGWSPEEMENQRRQANSSLSQAVIQRMLIDSPQKARAYYDQFKTGMSAEDQIRASNGIDQAFRRQEAEARQRMVEQRQLQAIARSELSSRVQDAQAAYLQGFDYADPPSLADFKNAYGDRAQEQWDSFRKVQEVAPAIREFATADPAEREAILSRFQPTTDGVANEGFREDDQLYQRLLTVGTALMKKQQQDPAAYVAQYSPAVRQALVTAQEQNTPEAYEAYANAAIAEQQRLGVQNIKILPDALANQFAADFNKRIASGEGDTAAQLIEQYQAQWGKNFGSVIRQLGSKLPAEAQVIATGLPKDVAERMASVAPLKEGDLKKAMEDGQLKEIQQAVQSEMSDFAATLMGQSGGLNTFNTMYQAAVKTASAYVLQGEKPAKAAQRVVAGMAGDKYDLLGTYRVPKELDTSAVSRGADVALENLKPDDLMPLPGIPGVEESENIRQLHSAVIDNGQWVTNGDETGLSLTLNGYRVLGKDGKPITRTWSELQEQGTKAPAQYRVAPLGIVP</sequence>
<proteinExistence type="predicted"/>
<protein>
    <submittedName>
        <fullName evidence="1">Uncharacterized protein</fullName>
    </submittedName>
</protein>
<organism evidence="1">
    <name type="scientific">Pseudomonas phage vB_PaeP_FBPa42</name>
    <dbReference type="NCBI Taxonomy" id="3231240"/>
    <lineage>
        <taxon>Viruses</taxon>
    </lineage>
</organism>
<accession>A0AAU8KV78</accession>
<name>A0AAU8KV78_9VIRU</name>